<keyword evidence="3" id="KW-1185">Reference proteome</keyword>
<protein>
    <submittedName>
        <fullName evidence="2">Uncharacterized protein</fullName>
    </submittedName>
</protein>
<evidence type="ECO:0000256" key="1">
    <source>
        <dbReference type="SAM" id="MobiDB-lite"/>
    </source>
</evidence>
<dbReference type="AlphaFoldDB" id="A0A7R9FR42"/>
<feature type="region of interest" description="Disordered" evidence="1">
    <location>
        <begin position="53"/>
        <end position="169"/>
    </location>
</feature>
<evidence type="ECO:0000313" key="2">
    <source>
        <dbReference type="EMBL" id="CAD7251778.1"/>
    </source>
</evidence>
<accession>A0A7R9FR42</accession>
<reference evidence="2" key="1">
    <citation type="submission" date="2020-11" db="EMBL/GenBank/DDBJ databases">
        <authorList>
            <person name="Tran Van P."/>
        </authorList>
    </citation>
    <scope>NUCLEOTIDE SEQUENCE</scope>
</reference>
<evidence type="ECO:0000313" key="3">
    <source>
        <dbReference type="Proteomes" id="UP000677054"/>
    </source>
</evidence>
<feature type="compositionally biased region" description="Basic and acidic residues" evidence="1">
    <location>
        <begin position="128"/>
        <end position="148"/>
    </location>
</feature>
<proteinExistence type="predicted"/>
<dbReference type="Proteomes" id="UP000677054">
    <property type="component" value="Unassembled WGS sequence"/>
</dbReference>
<name>A0A7R9FR42_9CRUS</name>
<dbReference type="EMBL" id="LR903338">
    <property type="protein sequence ID" value="CAD7251778.1"/>
    <property type="molecule type" value="Genomic_DNA"/>
</dbReference>
<dbReference type="EMBL" id="CAJPEV010003821">
    <property type="protein sequence ID" value="CAG0900603.1"/>
    <property type="molecule type" value="Genomic_DNA"/>
</dbReference>
<feature type="compositionally biased region" description="Basic and acidic residues" evidence="1">
    <location>
        <begin position="156"/>
        <end position="166"/>
    </location>
</feature>
<gene>
    <name evidence="2" type="ORF">DSTB1V02_LOCUS11540</name>
</gene>
<organism evidence="2">
    <name type="scientific">Darwinula stevensoni</name>
    <dbReference type="NCBI Taxonomy" id="69355"/>
    <lineage>
        <taxon>Eukaryota</taxon>
        <taxon>Metazoa</taxon>
        <taxon>Ecdysozoa</taxon>
        <taxon>Arthropoda</taxon>
        <taxon>Crustacea</taxon>
        <taxon>Oligostraca</taxon>
        <taxon>Ostracoda</taxon>
        <taxon>Podocopa</taxon>
        <taxon>Podocopida</taxon>
        <taxon>Darwinulocopina</taxon>
        <taxon>Darwinuloidea</taxon>
        <taxon>Darwinulidae</taxon>
        <taxon>Darwinula</taxon>
    </lineage>
</organism>
<sequence>MFAIYHHKMMKSLARSAAKSSPFTRSPVTMYPLRTTKQVEFGAACGLNRIVPFFPPTPSPDLRPTETPRLSPHGDDRLPPAPSNRHIPAASPRANLPRSSPIEDDPEPVARLPSDVLAGADAEPPAPEAKEASEHDEASEERAVEAPHENGQVPHNELDAATPEKMHPKKAQIGKAILLF</sequence>